<dbReference type="PROSITE" id="PS51257">
    <property type="entry name" value="PROKAR_LIPOPROTEIN"/>
    <property type="match status" value="1"/>
</dbReference>
<dbReference type="STRING" id="227084.SAMN05421855_102115"/>
<organism evidence="2 3">
    <name type="scientific">Ulvibacter litoralis</name>
    <dbReference type="NCBI Taxonomy" id="227084"/>
    <lineage>
        <taxon>Bacteria</taxon>
        <taxon>Pseudomonadati</taxon>
        <taxon>Bacteroidota</taxon>
        <taxon>Flavobacteriia</taxon>
        <taxon>Flavobacteriales</taxon>
        <taxon>Flavobacteriaceae</taxon>
        <taxon>Ulvibacter</taxon>
    </lineage>
</organism>
<dbReference type="InterPro" id="IPR024311">
    <property type="entry name" value="Lipocalin-like"/>
</dbReference>
<dbReference type="Pfam" id="PF13648">
    <property type="entry name" value="Lipocalin_4"/>
    <property type="match status" value="1"/>
</dbReference>
<name>A0A1G7ERY9_9FLAO</name>
<evidence type="ECO:0000259" key="1">
    <source>
        <dbReference type="Pfam" id="PF13648"/>
    </source>
</evidence>
<proteinExistence type="predicted"/>
<dbReference type="EMBL" id="FNBA01000002">
    <property type="protein sequence ID" value="SDE66409.1"/>
    <property type="molecule type" value="Genomic_DNA"/>
</dbReference>
<evidence type="ECO:0000313" key="2">
    <source>
        <dbReference type="EMBL" id="SDE66409.1"/>
    </source>
</evidence>
<keyword evidence="3" id="KW-1185">Reference proteome</keyword>
<evidence type="ECO:0000313" key="3">
    <source>
        <dbReference type="Proteomes" id="UP000199321"/>
    </source>
</evidence>
<dbReference type="Proteomes" id="UP000199321">
    <property type="component" value="Unassembled WGS sequence"/>
</dbReference>
<dbReference type="OrthoDB" id="1143855at2"/>
<protein>
    <recommendedName>
        <fullName evidence="1">Lipocalin-like domain-containing protein</fullName>
    </recommendedName>
</protein>
<gene>
    <name evidence="2" type="ORF">SAMN05421855_102115</name>
</gene>
<dbReference type="AlphaFoldDB" id="A0A1G7ERY9"/>
<feature type="domain" description="Lipocalin-like" evidence="1">
    <location>
        <begin position="37"/>
        <end position="128"/>
    </location>
</feature>
<reference evidence="2 3" key="1">
    <citation type="submission" date="2016-10" db="EMBL/GenBank/DDBJ databases">
        <authorList>
            <person name="de Groot N.N."/>
        </authorList>
    </citation>
    <scope>NUCLEOTIDE SEQUENCE [LARGE SCALE GENOMIC DNA]</scope>
    <source>
        <strain evidence="2 3">DSM 16195</strain>
    </source>
</reference>
<sequence length="148" mass="16840">MKLNTLYIVLRNCIVAASLLVFISCGKMDPSAQKEKLSGYWQIETVELPDGTKKDFSFSATLDYISLSEEKGMRTKVAPKLDGTFQNNGASENFTTKIEDDSLRLYYSTPFDTWKETVLVATDSILKIKNKEGKIYAYKKFVKFTFDN</sequence>
<accession>A0A1G7ERY9</accession>
<dbReference type="RefSeq" id="WP_093142210.1">
    <property type="nucleotide sequence ID" value="NZ_BMWO01000002.1"/>
</dbReference>